<dbReference type="InterPro" id="IPR043325">
    <property type="entry name" value="LTSS"/>
</dbReference>
<evidence type="ECO:0000256" key="5">
    <source>
        <dbReference type="SAM" id="SignalP"/>
    </source>
</evidence>
<dbReference type="Pfam" id="PF14368">
    <property type="entry name" value="LTP_2"/>
    <property type="match status" value="1"/>
</dbReference>
<evidence type="ECO:0000313" key="7">
    <source>
        <dbReference type="EMBL" id="KAJ0971225.1"/>
    </source>
</evidence>
<evidence type="ECO:0000256" key="3">
    <source>
        <dbReference type="ARBA" id="ARBA00023157"/>
    </source>
</evidence>
<organism evidence="7 8">
    <name type="scientific">Dioscorea zingiberensis</name>
    <dbReference type="NCBI Taxonomy" id="325984"/>
    <lineage>
        <taxon>Eukaryota</taxon>
        <taxon>Viridiplantae</taxon>
        <taxon>Streptophyta</taxon>
        <taxon>Embryophyta</taxon>
        <taxon>Tracheophyta</taxon>
        <taxon>Spermatophyta</taxon>
        <taxon>Magnoliopsida</taxon>
        <taxon>Liliopsida</taxon>
        <taxon>Dioscoreales</taxon>
        <taxon>Dioscoreaceae</taxon>
        <taxon>Dioscorea</taxon>
    </lineage>
</organism>
<keyword evidence="4" id="KW-0325">Glycoprotein</keyword>
<dbReference type="Proteomes" id="UP001085076">
    <property type="component" value="Miscellaneous, Linkage group lg05"/>
</dbReference>
<dbReference type="CDD" id="cd00010">
    <property type="entry name" value="AAI_LTSS"/>
    <property type="match status" value="1"/>
</dbReference>
<evidence type="ECO:0000256" key="4">
    <source>
        <dbReference type="ARBA" id="ARBA00023180"/>
    </source>
</evidence>
<dbReference type="InterPro" id="IPR016140">
    <property type="entry name" value="Bifunc_inhib/LTP/seed_store"/>
</dbReference>
<dbReference type="OrthoDB" id="1882492at2759"/>
<evidence type="ECO:0000256" key="2">
    <source>
        <dbReference type="ARBA" id="ARBA00022729"/>
    </source>
</evidence>
<reference evidence="7" key="1">
    <citation type="submission" date="2021-03" db="EMBL/GenBank/DDBJ databases">
        <authorList>
            <person name="Li Z."/>
            <person name="Yang C."/>
        </authorList>
    </citation>
    <scope>NUCLEOTIDE SEQUENCE</scope>
    <source>
        <strain evidence="7">Dzin_1.0</strain>
        <tissue evidence="7">Leaf</tissue>
    </source>
</reference>
<evidence type="ECO:0000313" key="8">
    <source>
        <dbReference type="Proteomes" id="UP001085076"/>
    </source>
</evidence>
<feature type="domain" description="Bifunctional inhibitor/plant lipid transfer protein/seed storage helical" evidence="6">
    <location>
        <begin position="23"/>
        <end position="104"/>
    </location>
</feature>
<comment type="caution">
    <text evidence="7">The sequence shown here is derived from an EMBL/GenBank/DDBJ whole genome shotgun (WGS) entry which is preliminary data.</text>
</comment>
<dbReference type="AlphaFoldDB" id="A0A9D5CEA3"/>
<dbReference type="SMART" id="SM00499">
    <property type="entry name" value="AAI"/>
    <property type="match status" value="1"/>
</dbReference>
<protein>
    <recommendedName>
        <fullName evidence="6">Bifunctional inhibitor/plant lipid transfer protein/seed storage helical domain-containing protein</fullName>
    </recommendedName>
</protein>
<evidence type="ECO:0000259" key="6">
    <source>
        <dbReference type="SMART" id="SM00499"/>
    </source>
</evidence>
<keyword evidence="2 5" id="KW-0732">Signal</keyword>
<keyword evidence="3" id="KW-1015">Disulfide bond</keyword>
<dbReference type="SUPFAM" id="SSF47699">
    <property type="entry name" value="Bifunctional inhibitor/lipid-transfer protein/seed storage 2S albumin"/>
    <property type="match status" value="1"/>
</dbReference>
<proteinExistence type="inferred from homology"/>
<accession>A0A9D5CEA3</accession>
<sequence length="169" mass="17605">MAWLFTVMVVVVIGDDPALTNKCSNDLTKMTNCLDFATAKKDAPTGECCSSVKDIRSKEPVCLCYIIQLTHSGSAAITNLGLQYSRLMLLPDACKLVNTSVTDCPKLLKLPPNSPDAAIFTNNATSAASGSSSGSATVSPSSAGVIDHIMFAATLSIIVASSAILISIF</sequence>
<evidence type="ECO:0000256" key="1">
    <source>
        <dbReference type="ARBA" id="ARBA00009748"/>
    </source>
</evidence>
<dbReference type="Gene3D" id="1.10.110.10">
    <property type="entry name" value="Plant lipid-transfer and hydrophobic proteins"/>
    <property type="match status" value="1"/>
</dbReference>
<feature type="chain" id="PRO_5038811199" description="Bifunctional inhibitor/plant lipid transfer protein/seed storage helical domain-containing protein" evidence="5">
    <location>
        <begin position="21"/>
        <end position="169"/>
    </location>
</feature>
<name>A0A9D5CEA3_9LILI</name>
<dbReference type="EMBL" id="JAGGNH010000005">
    <property type="protein sequence ID" value="KAJ0971225.1"/>
    <property type="molecule type" value="Genomic_DNA"/>
</dbReference>
<reference evidence="7" key="2">
    <citation type="journal article" date="2022" name="Hortic Res">
        <title>The genome of Dioscorea zingiberensis sheds light on the biosynthesis, origin and evolution of the medicinally important diosgenin saponins.</title>
        <authorList>
            <person name="Li Y."/>
            <person name="Tan C."/>
            <person name="Li Z."/>
            <person name="Guo J."/>
            <person name="Li S."/>
            <person name="Chen X."/>
            <person name="Wang C."/>
            <person name="Dai X."/>
            <person name="Yang H."/>
            <person name="Song W."/>
            <person name="Hou L."/>
            <person name="Xu J."/>
            <person name="Tong Z."/>
            <person name="Xu A."/>
            <person name="Yuan X."/>
            <person name="Wang W."/>
            <person name="Yang Q."/>
            <person name="Chen L."/>
            <person name="Sun Z."/>
            <person name="Wang K."/>
            <person name="Pan B."/>
            <person name="Chen J."/>
            <person name="Bao Y."/>
            <person name="Liu F."/>
            <person name="Qi X."/>
            <person name="Gang D.R."/>
            <person name="Wen J."/>
            <person name="Li J."/>
        </authorList>
    </citation>
    <scope>NUCLEOTIDE SEQUENCE</scope>
    <source>
        <strain evidence="7">Dzin_1.0</strain>
    </source>
</reference>
<feature type="signal peptide" evidence="5">
    <location>
        <begin position="1"/>
        <end position="20"/>
    </location>
</feature>
<gene>
    <name evidence="7" type="ORF">J5N97_019184</name>
</gene>
<dbReference type="PANTHER" id="PTHR33044">
    <property type="entry name" value="BIFUNCTIONAL INHIBITOR/LIPID-TRANSFER PROTEIN/SEED STORAGE 2S ALBUMIN SUPERFAMILY PROTEIN-RELATED"/>
    <property type="match status" value="1"/>
</dbReference>
<keyword evidence="8" id="KW-1185">Reference proteome</keyword>
<dbReference type="InterPro" id="IPR036312">
    <property type="entry name" value="Bifun_inhib/LTP/seed_sf"/>
</dbReference>
<comment type="similarity">
    <text evidence="1">Belongs to the plant LTP family.</text>
</comment>